<proteinExistence type="inferred from homology"/>
<feature type="transmembrane region" description="Helical" evidence="10">
    <location>
        <begin position="42"/>
        <end position="64"/>
    </location>
</feature>
<name>A0A975F651_9SPIR</name>
<organism evidence="11 12">
    <name type="scientific">Treponema parvum</name>
    <dbReference type="NCBI Taxonomy" id="138851"/>
    <lineage>
        <taxon>Bacteria</taxon>
        <taxon>Pseudomonadati</taxon>
        <taxon>Spirochaetota</taxon>
        <taxon>Spirochaetia</taxon>
        <taxon>Spirochaetales</taxon>
        <taxon>Treponemataceae</taxon>
        <taxon>Treponema</taxon>
    </lineage>
</organism>
<protein>
    <recommendedName>
        <fullName evidence="3">Multidrug export protein MepA</fullName>
    </recommendedName>
</protein>
<dbReference type="NCBIfam" id="TIGR00797">
    <property type="entry name" value="matE"/>
    <property type="match status" value="1"/>
</dbReference>
<feature type="transmembrane region" description="Helical" evidence="10">
    <location>
        <begin position="227"/>
        <end position="251"/>
    </location>
</feature>
<dbReference type="GO" id="GO:0015297">
    <property type="term" value="F:antiporter activity"/>
    <property type="evidence" value="ECO:0007669"/>
    <property type="project" value="InterPro"/>
</dbReference>
<evidence type="ECO:0000256" key="10">
    <source>
        <dbReference type="SAM" id="Phobius"/>
    </source>
</evidence>
<feature type="transmembrane region" description="Helical" evidence="10">
    <location>
        <begin position="353"/>
        <end position="371"/>
    </location>
</feature>
<evidence type="ECO:0000256" key="3">
    <source>
        <dbReference type="ARBA" id="ARBA00022106"/>
    </source>
</evidence>
<feature type="transmembrane region" description="Helical" evidence="10">
    <location>
        <begin position="414"/>
        <end position="431"/>
    </location>
</feature>
<accession>A0A975F651</accession>
<feature type="transmembrane region" description="Helical" evidence="10">
    <location>
        <begin position="9"/>
        <end position="30"/>
    </location>
</feature>
<keyword evidence="6 10" id="KW-0812">Transmembrane</keyword>
<dbReference type="AlphaFoldDB" id="A0A975F651"/>
<dbReference type="PANTHER" id="PTHR43823">
    <property type="entry name" value="SPORULATION PROTEIN YKVU"/>
    <property type="match status" value="1"/>
</dbReference>
<dbReference type="PIRSF" id="PIRSF006603">
    <property type="entry name" value="DinF"/>
    <property type="match status" value="1"/>
</dbReference>
<dbReference type="InterPro" id="IPR051327">
    <property type="entry name" value="MATE_MepA_subfamily"/>
</dbReference>
<keyword evidence="7 10" id="KW-1133">Transmembrane helix</keyword>
<comment type="subcellular location">
    <subcellularLocation>
        <location evidence="1">Cell membrane</location>
        <topology evidence="1">Multi-pass membrane protein</topology>
    </subcellularLocation>
</comment>
<evidence type="ECO:0000256" key="6">
    <source>
        <dbReference type="ARBA" id="ARBA00022692"/>
    </source>
</evidence>
<dbReference type="EMBL" id="CP054142">
    <property type="protein sequence ID" value="QTQ15191.1"/>
    <property type="molecule type" value="Genomic_DNA"/>
</dbReference>
<sequence length="437" mass="47027">MTQTPVPKLVLKMAVPTIISMMVSSIYNMADTFFMGRISASATAAVGIIFSLMAIIQGAAFFFGHGSGNYISRRLGAKDPENASKMAADGVYLGMVFGVVICVVGLCLLKPLALFFGATQTVLPYAMDYMGIILIGSPFIISGFILNNQLRFQGSAFFAMLGIASGAVLNIVLDPIFIFVFNLGIRGAALATIISQFISFCILVLGTVKKSSVSISVKYFSLSKEKIFAMFQGGTPSLARNILASVSMIVLNRAVSVYGDEALAAMSIVQRFSFMMLAVVLGLGQGFQPVCGFNYGASLYSRVRQAFLFCVGVGTAFYGVVLITGFTAADLIVGVFCNNDPGVLQLGVKIMHIYWSTCLLIPFVVISSMLLENINHYKSATFAAMSRQGLFMIPCLMIFPRLFGFTGIIVCQPISDILCFAAILFLVAPVLKKFKET</sequence>
<evidence type="ECO:0000256" key="8">
    <source>
        <dbReference type="ARBA" id="ARBA00023136"/>
    </source>
</evidence>
<keyword evidence="5" id="KW-1003">Cell membrane</keyword>
<feature type="transmembrane region" description="Helical" evidence="10">
    <location>
        <begin position="263"/>
        <end position="285"/>
    </location>
</feature>
<evidence type="ECO:0000256" key="4">
    <source>
        <dbReference type="ARBA" id="ARBA00022448"/>
    </source>
</evidence>
<dbReference type="Pfam" id="PF01554">
    <property type="entry name" value="MatE"/>
    <property type="match status" value="2"/>
</dbReference>
<feature type="transmembrane region" description="Helical" evidence="10">
    <location>
        <begin position="187"/>
        <end position="206"/>
    </location>
</feature>
<comment type="similarity">
    <text evidence="2">Belongs to the multi antimicrobial extrusion (MATE) (TC 2.A.66.1) family. MepA subfamily.</text>
</comment>
<dbReference type="CDD" id="cd13143">
    <property type="entry name" value="MATE_MepA_like"/>
    <property type="match status" value="1"/>
</dbReference>
<evidence type="ECO:0000256" key="5">
    <source>
        <dbReference type="ARBA" id="ARBA00022475"/>
    </source>
</evidence>
<evidence type="ECO:0000256" key="9">
    <source>
        <dbReference type="ARBA" id="ARBA00023251"/>
    </source>
</evidence>
<evidence type="ECO:0000313" key="12">
    <source>
        <dbReference type="Proteomes" id="UP000671908"/>
    </source>
</evidence>
<dbReference type="InterPro" id="IPR048279">
    <property type="entry name" value="MdtK-like"/>
</dbReference>
<dbReference type="GO" id="GO:0042910">
    <property type="term" value="F:xenobiotic transmembrane transporter activity"/>
    <property type="evidence" value="ECO:0007669"/>
    <property type="project" value="InterPro"/>
</dbReference>
<dbReference type="Proteomes" id="UP000671908">
    <property type="component" value="Chromosome"/>
</dbReference>
<feature type="transmembrane region" description="Helical" evidence="10">
    <location>
        <begin position="129"/>
        <end position="146"/>
    </location>
</feature>
<dbReference type="KEGG" id="tpav:HRQ91_09790"/>
<feature type="transmembrane region" description="Helical" evidence="10">
    <location>
        <begin position="391"/>
        <end position="408"/>
    </location>
</feature>
<keyword evidence="9" id="KW-0046">Antibiotic resistance</keyword>
<evidence type="ECO:0000256" key="2">
    <source>
        <dbReference type="ARBA" id="ARBA00008417"/>
    </source>
</evidence>
<feature type="transmembrane region" description="Helical" evidence="10">
    <location>
        <begin position="91"/>
        <end position="117"/>
    </location>
</feature>
<keyword evidence="4" id="KW-0813">Transport</keyword>
<evidence type="ECO:0000256" key="7">
    <source>
        <dbReference type="ARBA" id="ARBA00022989"/>
    </source>
</evidence>
<dbReference type="GO" id="GO:0005886">
    <property type="term" value="C:plasma membrane"/>
    <property type="evidence" value="ECO:0007669"/>
    <property type="project" value="UniProtKB-SubCell"/>
</dbReference>
<dbReference type="InterPro" id="IPR002528">
    <property type="entry name" value="MATE_fam"/>
</dbReference>
<gene>
    <name evidence="11" type="ORF">HRQ91_09790</name>
</gene>
<keyword evidence="12" id="KW-1185">Reference proteome</keyword>
<dbReference type="PANTHER" id="PTHR43823:SF3">
    <property type="entry name" value="MULTIDRUG EXPORT PROTEIN MEPA"/>
    <property type="match status" value="1"/>
</dbReference>
<dbReference type="InterPro" id="IPR045070">
    <property type="entry name" value="MATE_MepA-like"/>
</dbReference>
<dbReference type="GO" id="GO:0046677">
    <property type="term" value="P:response to antibiotic"/>
    <property type="evidence" value="ECO:0007669"/>
    <property type="project" value="UniProtKB-KW"/>
</dbReference>
<reference evidence="11 12" key="1">
    <citation type="journal article" date="2021" name="Microbiol. Resour. Announc.">
        <title>Complete Genome Sequences of Three Human Oral Treponema parvum Isolates.</title>
        <authorList>
            <person name="Zeng H."/>
            <person name="Watt R.M."/>
        </authorList>
    </citation>
    <scope>NUCLEOTIDE SEQUENCE [LARGE SCALE GENOMIC DNA]</scope>
    <source>
        <strain evidence="11 12">ATCC 700770</strain>
    </source>
</reference>
<keyword evidence="8 10" id="KW-0472">Membrane</keyword>
<feature type="transmembrane region" description="Helical" evidence="10">
    <location>
        <begin position="306"/>
        <end position="333"/>
    </location>
</feature>
<evidence type="ECO:0000256" key="1">
    <source>
        <dbReference type="ARBA" id="ARBA00004651"/>
    </source>
</evidence>
<evidence type="ECO:0000313" key="11">
    <source>
        <dbReference type="EMBL" id="QTQ15191.1"/>
    </source>
</evidence>
<feature type="transmembrane region" description="Helical" evidence="10">
    <location>
        <begin position="158"/>
        <end position="181"/>
    </location>
</feature>